<dbReference type="Gene3D" id="1.20.1580.10">
    <property type="entry name" value="ABC transporter ATPase like domain"/>
    <property type="match status" value="4"/>
</dbReference>
<dbReference type="InterPro" id="IPR004602">
    <property type="entry name" value="UvrA"/>
</dbReference>
<dbReference type="GO" id="GO:0005524">
    <property type="term" value="F:ATP binding"/>
    <property type="evidence" value="ECO:0007669"/>
    <property type="project" value="UniProtKB-KW"/>
</dbReference>
<keyword evidence="19" id="KW-1185">Reference proteome</keyword>
<dbReference type="Gene3D" id="3.40.50.300">
    <property type="entry name" value="P-loop containing nucleotide triphosphate hydrolases"/>
    <property type="match status" value="3"/>
</dbReference>
<dbReference type="GO" id="GO:0008270">
    <property type="term" value="F:zinc ion binding"/>
    <property type="evidence" value="ECO:0007669"/>
    <property type="project" value="UniProtKB-KW"/>
</dbReference>
<comment type="caution">
    <text evidence="18">The sequence shown here is derived from an EMBL/GenBank/DDBJ whole genome shotgun (WGS) entry which is preliminary data.</text>
</comment>
<keyword evidence="13" id="KW-0234">DNA repair</keyword>
<dbReference type="PANTHER" id="PTHR43152:SF3">
    <property type="entry name" value="UVRABC SYSTEM PROTEIN A"/>
    <property type="match status" value="1"/>
</dbReference>
<evidence type="ECO:0000259" key="17">
    <source>
        <dbReference type="PROSITE" id="PS50893"/>
    </source>
</evidence>
<dbReference type="Pfam" id="PF17760">
    <property type="entry name" value="UvrA_inter"/>
    <property type="match status" value="1"/>
</dbReference>
<dbReference type="EMBL" id="SJPO01000002">
    <property type="protein sequence ID" value="TWT78095.1"/>
    <property type="molecule type" value="Genomic_DNA"/>
</dbReference>
<evidence type="ECO:0000313" key="18">
    <source>
        <dbReference type="EMBL" id="TWT78095.1"/>
    </source>
</evidence>
<evidence type="ECO:0000313" key="19">
    <source>
        <dbReference type="Proteomes" id="UP000318478"/>
    </source>
</evidence>
<proteinExistence type="inferred from homology"/>
<keyword evidence="11" id="KW-0267">Excision nuclease</keyword>
<dbReference type="GO" id="GO:0004518">
    <property type="term" value="F:nuclease activity"/>
    <property type="evidence" value="ECO:0007669"/>
    <property type="project" value="UniProtKB-KW"/>
</dbReference>
<keyword evidence="8" id="KW-0863">Zinc-finger</keyword>
<keyword evidence="12" id="KW-0238">DNA-binding</keyword>
<dbReference type="GO" id="GO:0003677">
    <property type="term" value="F:DNA binding"/>
    <property type="evidence" value="ECO:0007669"/>
    <property type="project" value="UniProtKB-KW"/>
</dbReference>
<dbReference type="InterPro" id="IPR041102">
    <property type="entry name" value="UvrA_inter"/>
</dbReference>
<evidence type="ECO:0000256" key="3">
    <source>
        <dbReference type="ARBA" id="ARBA00022723"/>
    </source>
</evidence>
<keyword evidence="2" id="KW-0963">Cytoplasm</keyword>
<protein>
    <recommendedName>
        <fullName evidence="15">UvrABC system protein A</fullName>
    </recommendedName>
    <alternativeName>
        <fullName evidence="16">Excinuclease ABC subunit A</fullName>
    </alternativeName>
</protein>
<dbReference type="GO" id="GO:0009380">
    <property type="term" value="C:excinuclease repair complex"/>
    <property type="evidence" value="ECO:0007669"/>
    <property type="project" value="InterPro"/>
</dbReference>
<keyword evidence="6" id="KW-0227">DNA damage</keyword>
<evidence type="ECO:0000256" key="16">
    <source>
        <dbReference type="ARBA" id="ARBA00042156"/>
    </source>
</evidence>
<dbReference type="Gene3D" id="3.30.190.20">
    <property type="match status" value="1"/>
</dbReference>
<comment type="similarity">
    <text evidence="14">Belongs to the ABC transporter superfamily. UvrA family.</text>
</comment>
<organism evidence="18 19">
    <name type="scientific">Posidoniimonas polymericola</name>
    <dbReference type="NCBI Taxonomy" id="2528002"/>
    <lineage>
        <taxon>Bacteria</taxon>
        <taxon>Pseudomonadati</taxon>
        <taxon>Planctomycetota</taxon>
        <taxon>Planctomycetia</taxon>
        <taxon>Pirellulales</taxon>
        <taxon>Lacipirellulaceae</taxon>
        <taxon>Posidoniimonas</taxon>
    </lineage>
</organism>
<dbReference type="GO" id="GO:0016887">
    <property type="term" value="F:ATP hydrolysis activity"/>
    <property type="evidence" value="ECO:0007669"/>
    <property type="project" value="InterPro"/>
</dbReference>
<evidence type="ECO:0000256" key="9">
    <source>
        <dbReference type="ARBA" id="ARBA00022833"/>
    </source>
</evidence>
<dbReference type="NCBIfam" id="TIGR00630">
    <property type="entry name" value="uvra"/>
    <property type="match status" value="1"/>
</dbReference>
<name>A0A5C5YT11_9BACT</name>
<feature type="domain" description="ABC transporter" evidence="17">
    <location>
        <begin position="302"/>
        <end position="594"/>
    </location>
</feature>
<evidence type="ECO:0000256" key="14">
    <source>
        <dbReference type="ARBA" id="ARBA00038000"/>
    </source>
</evidence>
<gene>
    <name evidence="18" type="primary">uvrA_2</name>
    <name evidence="18" type="ORF">Pla123a_08840</name>
</gene>
<accession>A0A5C5YT11</accession>
<keyword evidence="9" id="KW-0862">Zinc</keyword>
<keyword evidence="3" id="KW-0479">Metal-binding</keyword>
<dbReference type="GO" id="GO:0006289">
    <property type="term" value="P:nucleotide-excision repair"/>
    <property type="evidence" value="ECO:0007669"/>
    <property type="project" value="InterPro"/>
</dbReference>
<dbReference type="CDD" id="cd03271">
    <property type="entry name" value="ABC_UvrA_II"/>
    <property type="match status" value="1"/>
</dbReference>
<dbReference type="RefSeq" id="WP_146584335.1">
    <property type="nucleotide sequence ID" value="NZ_SJPO01000002.1"/>
</dbReference>
<evidence type="ECO:0000256" key="6">
    <source>
        <dbReference type="ARBA" id="ARBA00022763"/>
    </source>
</evidence>
<evidence type="ECO:0000256" key="5">
    <source>
        <dbReference type="ARBA" id="ARBA00022741"/>
    </source>
</evidence>
<evidence type="ECO:0000256" key="7">
    <source>
        <dbReference type="ARBA" id="ARBA00022769"/>
    </source>
</evidence>
<evidence type="ECO:0000256" key="11">
    <source>
        <dbReference type="ARBA" id="ARBA00022881"/>
    </source>
</evidence>
<sequence length="950" mass="101860">MTSLANPETRRAALAEPVIRILGARTHNLRDVSVDIPRNQLVVITGVSGSGKSSLAFDTLLAEGQRQYIDSLSVYSRQFFDQMQRPEVDLIEGLQPAVAIDQGGANHGPRSTVGTVTEVYDYLRLLYARAADLVCADCGAAISQQEPEEIQQVIEAMPEQSRVMILSPLVRGRKGKHADVLDRVRKAGFVRVRVDGVTYPIEDAPELAAGKSHDIQAVIDRVVIREGITARLEESVRLAIKNGDGVVLLVYQTPESKQQDPDKWLERVFNTRFACPDCKSGVLEVEPRTFSFNSPYGACPACHGMGVDEGFDPELVLPDLTLSLDAGAVAPWRGATAAAAKKHAAALEPLLAARGVGADKPLEKWPDGAMQTLWTGDGDQFPGLLMMLEEEFATTKRAATRDKLATFRGAVTCADCGGARLRPEALAARVGGRGIHEVVAMPIRDSLAFFEQLTFDDETAQVAAPLVREISRRLAFLDKAGAGYLTLARSAGTLSGGELQRVRLASGLGSGLVGVMYLLDEPSVGLHPRDNDRLLATLRELQRLGNTVIVVEHDRALMRAADWIIDVGPGAGDRGGTIVAEGTPDQLAAAGGSITGRYLAGESMAEQPTSRRKTAKTRSLHLEGATLNNLRDVSVDIPLGSLVCVTGVSGSGKSSLIVDTLAPALAKKLHGAVRKPGPYASLRGAALLDRVVEVDQSPIGRTPRSNAATYTGLFDEVRRVFTKTKLARQRGYKVGRFSFNVKGGRCEACQGQGQKKIEMNFLPDMYVTCDECNGARFNRQTLAVKYKDRSIAEVLAMPVDEAREFFSEHPAISRIVGALHDVGLGYLPLGQPSTTLSGGEAQRIKLADALATASAEGAPHTHTLYLLDEPTTGLHAYDVGRLLGVLQKLVDAGNSVLVIEHDLDVMRAADWIIDLGPEGGEEGGQVVATGTPEDIAACVESFTGQWLAKG</sequence>
<dbReference type="AlphaFoldDB" id="A0A5C5YT11"/>
<dbReference type="InterPro" id="IPR003439">
    <property type="entry name" value="ABC_transporter-like_ATP-bd"/>
</dbReference>
<dbReference type="NCBIfam" id="NF001503">
    <property type="entry name" value="PRK00349.1"/>
    <property type="match status" value="1"/>
</dbReference>
<dbReference type="InterPro" id="IPR027417">
    <property type="entry name" value="P-loop_NTPase"/>
</dbReference>
<keyword evidence="4" id="KW-0677">Repeat</keyword>
<dbReference type="GO" id="GO:0005737">
    <property type="term" value="C:cytoplasm"/>
    <property type="evidence" value="ECO:0007669"/>
    <property type="project" value="UniProtKB-SubCell"/>
</dbReference>
<comment type="subcellular location">
    <subcellularLocation>
        <location evidence="1">Cytoplasm</location>
    </subcellularLocation>
</comment>
<evidence type="ECO:0000256" key="12">
    <source>
        <dbReference type="ARBA" id="ARBA00023125"/>
    </source>
</evidence>
<keyword evidence="7" id="KW-0228">DNA excision</keyword>
<dbReference type="Gene3D" id="1.10.8.280">
    <property type="entry name" value="ABC transporter ATPase domain-like"/>
    <property type="match status" value="2"/>
</dbReference>
<dbReference type="InterPro" id="IPR041552">
    <property type="entry name" value="UvrA_DNA-bd"/>
</dbReference>
<evidence type="ECO:0000256" key="13">
    <source>
        <dbReference type="ARBA" id="ARBA00023204"/>
    </source>
</evidence>
<reference evidence="18 19" key="1">
    <citation type="submission" date="2019-02" db="EMBL/GenBank/DDBJ databases">
        <title>Deep-cultivation of Planctomycetes and their phenomic and genomic characterization uncovers novel biology.</title>
        <authorList>
            <person name="Wiegand S."/>
            <person name="Jogler M."/>
            <person name="Boedeker C."/>
            <person name="Pinto D."/>
            <person name="Vollmers J."/>
            <person name="Rivas-Marin E."/>
            <person name="Kohn T."/>
            <person name="Peeters S.H."/>
            <person name="Heuer A."/>
            <person name="Rast P."/>
            <person name="Oberbeckmann S."/>
            <person name="Bunk B."/>
            <person name="Jeske O."/>
            <person name="Meyerdierks A."/>
            <person name="Storesund J.E."/>
            <person name="Kallscheuer N."/>
            <person name="Luecker S."/>
            <person name="Lage O.M."/>
            <person name="Pohl T."/>
            <person name="Merkel B.J."/>
            <person name="Hornburger P."/>
            <person name="Mueller R.-W."/>
            <person name="Bruemmer F."/>
            <person name="Labrenz M."/>
            <person name="Spormann A.M."/>
            <person name="Op Den Camp H."/>
            <person name="Overmann J."/>
            <person name="Amann R."/>
            <person name="Jetten M.S.M."/>
            <person name="Mascher T."/>
            <person name="Medema M.H."/>
            <person name="Devos D.P."/>
            <person name="Kaster A.-K."/>
            <person name="Ovreas L."/>
            <person name="Rohde M."/>
            <person name="Galperin M.Y."/>
            <person name="Jogler C."/>
        </authorList>
    </citation>
    <scope>NUCLEOTIDE SEQUENCE [LARGE SCALE GENOMIC DNA]</scope>
    <source>
        <strain evidence="18 19">Pla123a</strain>
    </source>
</reference>
<evidence type="ECO:0000256" key="1">
    <source>
        <dbReference type="ARBA" id="ARBA00004496"/>
    </source>
</evidence>
<evidence type="ECO:0000256" key="2">
    <source>
        <dbReference type="ARBA" id="ARBA00022490"/>
    </source>
</evidence>
<keyword evidence="10" id="KW-0067">ATP-binding</keyword>
<feature type="domain" description="ABC transporter" evidence="17">
    <location>
        <begin position="615"/>
        <end position="948"/>
    </location>
</feature>
<evidence type="ECO:0000256" key="4">
    <source>
        <dbReference type="ARBA" id="ARBA00022737"/>
    </source>
</evidence>
<dbReference type="Proteomes" id="UP000318478">
    <property type="component" value="Unassembled WGS sequence"/>
</dbReference>
<evidence type="ECO:0000256" key="8">
    <source>
        <dbReference type="ARBA" id="ARBA00022771"/>
    </source>
</evidence>
<dbReference type="Pfam" id="PF17755">
    <property type="entry name" value="UvrA_DNA-bind"/>
    <property type="match status" value="1"/>
</dbReference>
<dbReference type="PROSITE" id="PS50893">
    <property type="entry name" value="ABC_TRANSPORTER_2"/>
    <property type="match status" value="2"/>
</dbReference>
<dbReference type="SUPFAM" id="SSF52540">
    <property type="entry name" value="P-loop containing nucleoside triphosphate hydrolases"/>
    <property type="match status" value="2"/>
</dbReference>
<dbReference type="PROSITE" id="PS00211">
    <property type="entry name" value="ABC_TRANSPORTER_1"/>
    <property type="match status" value="2"/>
</dbReference>
<evidence type="ECO:0000256" key="15">
    <source>
        <dbReference type="ARBA" id="ARBA00039316"/>
    </source>
</evidence>
<dbReference type="OrthoDB" id="9809851at2"/>
<dbReference type="PANTHER" id="PTHR43152">
    <property type="entry name" value="UVRABC SYSTEM PROTEIN A"/>
    <property type="match status" value="1"/>
</dbReference>
<evidence type="ECO:0000256" key="10">
    <source>
        <dbReference type="ARBA" id="ARBA00022840"/>
    </source>
</evidence>
<keyword evidence="5" id="KW-0547">Nucleotide-binding</keyword>
<dbReference type="InterPro" id="IPR017871">
    <property type="entry name" value="ABC_transporter-like_CS"/>
</dbReference>